<dbReference type="Gene3D" id="3.40.50.1820">
    <property type="entry name" value="alpha/beta hydrolase"/>
    <property type="match status" value="1"/>
</dbReference>
<proteinExistence type="predicted"/>
<feature type="domain" description="AB hydrolase-1" evidence="2">
    <location>
        <begin position="111"/>
        <end position="326"/>
    </location>
</feature>
<dbReference type="PANTHER" id="PTHR43798">
    <property type="entry name" value="MONOACYLGLYCEROL LIPASE"/>
    <property type="match status" value="1"/>
</dbReference>
<organism evidence="3 4">
    <name type="scientific">Streptacidiphilus fuscans</name>
    <dbReference type="NCBI Taxonomy" id="2789292"/>
    <lineage>
        <taxon>Bacteria</taxon>
        <taxon>Bacillati</taxon>
        <taxon>Actinomycetota</taxon>
        <taxon>Actinomycetes</taxon>
        <taxon>Kitasatosporales</taxon>
        <taxon>Streptomycetaceae</taxon>
        <taxon>Streptacidiphilus</taxon>
    </lineage>
</organism>
<comment type="caution">
    <text evidence="3">The sequence shown here is derived from an EMBL/GenBank/DDBJ whole genome shotgun (WGS) entry which is preliminary data.</text>
</comment>
<sequence>MPWARGRLSRPHLASQARRQPVPGRIPVTGPTPARRSRARRASLALAALLLATSGLSACSAAAAKAGPAPATAPRTTAVAAPGVASPTLHMVTNQGHKLAFYVTPGRLPAIVLDAGGGLDASYWNKIVPVLAEDTGSEIITYDRSGEGRSSDVPGPWQAQNAASDLAAGLSQLGVTHDVVLISHSLAGEVATYFVNEHPHWIAGAVLVDASLPEFYTPAETARIVAQNQQQIAALKQQPQTRATRQLLAEADNYGPVHLAYHATVWPRSVPAIAIVSSQTPFPTALDAGLWRAAQQEFVDAAPNRRLITAEHSSHDIPIDRPDVVIGAVQQMVDEVR</sequence>
<evidence type="ECO:0000256" key="1">
    <source>
        <dbReference type="SAM" id="MobiDB-lite"/>
    </source>
</evidence>
<protein>
    <submittedName>
        <fullName evidence="3">Alpha/beta hydrolase</fullName>
    </submittedName>
</protein>
<gene>
    <name evidence="3" type="ORF">I2501_32370</name>
</gene>
<dbReference type="InterPro" id="IPR000073">
    <property type="entry name" value="AB_hydrolase_1"/>
</dbReference>
<dbReference type="GO" id="GO:0016787">
    <property type="term" value="F:hydrolase activity"/>
    <property type="evidence" value="ECO:0007669"/>
    <property type="project" value="UniProtKB-KW"/>
</dbReference>
<dbReference type="GO" id="GO:0016020">
    <property type="term" value="C:membrane"/>
    <property type="evidence" value="ECO:0007669"/>
    <property type="project" value="TreeGrafter"/>
</dbReference>
<evidence type="ECO:0000259" key="2">
    <source>
        <dbReference type="Pfam" id="PF12697"/>
    </source>
</evidence>
<dbReference type="InterPro" id="IPR029058">
    <property type="entry name" value="AB_hydrolase_fold"/>
</dbReference>
<keyword evidence="3" id="KW-0378">Hydrolase</keyword>
<accession>A0A931FGK6</accession>
<dbReference type="SUPFAM" id="SSF53474">
    <property type="entry name" value="alpha/beta-Hydrolases"/>
    <property type="match status" value="1"/>
</dbReference>
<evidence type="ECO:0000313" key="3">
    <source>
        <dbReference type="EMBL" id="MBF9072723.1"/>
    </source>
</evidence>
<dbReference type="InterPro" id="IPR050266">
    <property type="entry name" value="AB_hydrolase_sf"/>
</dbReference>
<name>A0A931FGK6_9ACTN</name>
<dbReference type="AlphaFoldDB" id="A0A931FGK6"/>
<dbReference type="Proteomes" id="UP000657385">
    <property type="component" value="Unassembled WGS sequence"/>
</dbReference>
<evidence type="ECO:0000313" key="4">
    <source>
        <dbReference type="Proteomes" id="UP000657385"/>
    </source>
</evidence>
<dbReference type="EMBL" id="JADPRT010000018">
    <property type="protein sequence ID" value="MBF9072723.1"/>
    <property type="molecule type" value="Genomic_DNA"/>
</dbReference>
<keyword evidence="4" id="KW-1185">Reference proteome</keyword>
<dbReference type="PANTHER" id="PTHR43798:SF33">
    <property type="entry name" value="HYDROLASE, PUTATIVE (AFU_ORTHOLOGUE AFUA_2G14860)-RELATED"/>
    <property type="match status" value="1"/>
</dbReference>
<feature type="region of interest" description="Disordered" evidence="1">
    <location>
        <begin position="1"/>
        <end position="37"/>
    </location>
</feature>
<dbReference type="Pfam" id="PF12697">
    <property type="entry name" value="Abhydrolase_6"/>
    <property type="match status" value="1"/>
</dbReference>
<reference evidence="3" key="1">
    <citation type="submission" date="2020-11" db="EMBL/GenBank/DDBJ databases">
        <title>Isolation and identification of active actinomycetes.</title>
        <authorList>
            <person name="Yu B."/>
        </authorList>
    </citation>
    <scope>NUCLEOTIDE SEQUENCE</scope>
    <source>
        <strain evidence="3">NEAU-YB345</strain>
    </source>
</reference>